<dbReference type="Pfam" id="PF18937">
    <property type="entry name" value="DUF5685"/>
    <property type="match status" value="1"/>
</dbReference>
<dbReference type="EMBL" id="QJKF01000004">
    <property type="protein sequence ID" value="PXX65422.1"/>
    <property type="molecule type" value="Genomic_DNA"/>
</dbReference>
<dbReference type="Proteomes" id="UP000247569">
    <property type="component" value="Unassembled WGS sequence"/>
</dbReference>
<dbReference type="AlphaFoldDB" id="A0A318K6X0"/>
<dbReference type="RefSeq" id="WP_246002893.1">
    <property type="nucleotide sequence ID" value="NZ_QJKF01000004.1"/>
</dbReference>
<accession>A0A318K6X0</accession>
<protein>
    <recommendedName>
        <fullName evidence="3">Regulatory protein</fullName>
    </recommendedName>
</protein>
<proteinExistence type="predicted"/>
<dbReference type="InterPro" id="IPR008949">
    <property type="entry name" value="Isoprenoid_synthase_dom_sf"/>
</dbReference>
<reference evidence="1 2" key="1">
    <citation type="submission" date="2018-05" db="EMBL/GenBank/DDBJ databases">
        <title>Genomic Encyclopedia of Type Strains, Phase IV (KMG-IV): sequencing the most valuable type-strain genomes for metagenomic binning, comparative biology and taxonomic classification.</title>
        <authorList>
            <person name="Goeker M."/>
        </authorList>
    </citation>
    <scope>NUCLEOTIDE SEQUENCE [LARGE SCALE GENOMIC DNA]</scope>
    <source>
        <strain evidence="1 2">DSM 44704</strain>
    </source>
</reference>
<dbReference type="InterPro" id="IPR043740">
    <property type="entry name" value="DUF5685"/>
</dbReference>
<evidence type="ECO:0008006" key="3">
    <source>
        <dbReference type="Google" id="ProtNLM"/>
    </source>
</evidence>
<name>A0A318K6X0_9NOCA</name>
<organism evidence="1 2">
    <name type="scientific">Nocardia tenerifensis</name>
    <dbReference type="NCBI Taxonomy" id="228006"/>
    <lineage>
        <taxon>Bacteria</taxon>
        <taxon>Bacillati</taxon>
        <taxon>Actinomycetota</taxon>
        <taxon>Actinomycetes</taxon>
        <taxon>Mycobacteriales</taxon>
        <taxon>Nocardiaceae</taxon>
        <taxon>Nocardia</taxon>
    </lineage>
</organism>
<evidence type="ECO:0000313" key="2">
    <source>
        <dbReference type="Proteomes" id="UP000247569"/>
    </source>
</evidence>
<sequence>MLRPCAHGAAKYGIDAAEWRTHMCGLCLGLRDQHGQLARATTNVDAIVLSVLTEAQSADAAGRSTAGPCALRGMRRASVAAADSPGVRLAATASLLLASAKVRDHVDDGDAARVARTPMAKAASRWAGQARVSAQRIGLDVEPLVAALDSQTRLERAVREQDDPMDSLASLTAPTQLCASEFFAHTAVLADRPGNVDAMRTAGWQFGRIAHLADAVQDYDSDLARGRFNPLAATGTTMPQAYDLLRESDSRLRAAVADAELDTVPTVRWMLLDPLSSVLRGLGRGIGAVGHVCSASHDRADVQLSSRRTRNRRPGVGESLALILGVYCTGYACCAEHTQPCTGERKDPWINNCDCSDCGDCDCGCGDCCNCCDCDCSC</sequence>
<keyword evidence="2" id="KW-1185">Reference proteome</keyword>
<evidence type="ECO:0000313" key="1">
    <source>
        <dbReference type="EMBL" id="PXX65422.1"/>
    </source>
</evidence>
<comment type="caution">
    <text evidence="1">The sequence shown here is derived from an EMBL/GenBank/DDBJ whole genome shotgun (WGS) entry which is preliminary data.</text>
</comment>
<dbReference type="Gene3D" id="1.10.600.10">
    <property type="entry name" value="Farnesyl Diphosphate Synthase"/>
    <property type="match status" value="1"/>
</dbReference>
<gene>
    <name evidence="1" type="ORF">DFR70_104486</name>
</gene>